<dbReference type="InterPro" id="IPR036291">
    <property type="entry name" value="NAD(P)-bd_dom_sf"/>
</dbReference>
<sequence length="127" mass="13763">MATKYRFDERVAIVTGAGAGLGRAYAHLLAAHGAKVYVDVATLYVAPTIAYLCHESAPCTGSVFESGGGWVAQVQFTRAEGHFFNLDKPISIEAVADQWKDITDFSKATNPELDEVTPQLKQIMSKI</sequence>
<protein>
    <submittedName>
        <fullName evidence="3">Uncharacterized protein</fullName>
    </submittedName>
</protein>
<evidence type="ECO:0000256" key="1">
    <source>
        <dbReference type="ARBA" id="ARBA00006484"/>
    </source>
</evidence>
<proteinExistence type="inferred from homology"/>
<evidence type="ECO:0000256" key="2">
    <source>
        <dbReference type="ARBA" id="ARBA00023002"/>
    </source>
</evidence>
<dbReference type="EMBL" id="QUSY01000545">
    <property type="protein sequence ID" value="RHY28693.1"/>
    <property type="molecule type" value="Genomic_DNA"/>
</dbReference>
<dbReference type="SUPFAM" id="SSF51735">
    <property type="entry name" value="NAD(P)-binding Rossmann-fold domains"/>
    <property type="match status" value="1"/>
</dbReference>
<dbReference type="PANTHER" id="PTHR45024">
    <property type="entry name" value="DEHYDROGENASES, SHORT CHAIN"/>
    <property type="match status" value="1"/>
</dbReference>
<accession>A0A3R6ZP28</accession>
<dbReference type="Proteomes" id="UP000285060">
    <property type="component" value="Unassembled WGS sequence"/>
</dbReference>
<comment type="caution">
    <text evidence="3">The sequence shown here is derived from an EMBL/GenBank/DDBJ whole genome shotgun (WGS) entry which is preliminary data.</text>
</comment>
<reference evidence="3 4" key="1">
    <citation type="submission" date="2018-08" db="EMBL/GenBank/DDBJ databases">
        <title>Aphanomyces genome sequencing and annotation.</title>
        <authorList>
            <person name="Minardi D."/>
            <person name="Oidtmann B."/>
            <person name="Van Der Giezen M."/>
            <person name="Studholme D.J."/>
        </authorList>
    </citation>
    <scope>NUCLEOTIDE SEQUENCE [LARGE SCALE GENOMIC DNA]</scope>
    <source>
        <strain evidence="3 4">NJM0002</strain>
    </source>
</reference>
<name>A0A3R6ZP28_9STRA</name>
<gene>
    <name evidence="3" type="ORF">DYB32_005772</name>
</gene>
<dbReference type="PANTHER" id="PTHR45024:SF2">
    <property type="entry name" value="SCP2 DOMAIN-CONTAINING PROTEIN"/>
    <property type="match status" value="1"/>
</dbReference>
<dbReference type="VEuPathDB" id="FungiDB:H310_05062"/>
<dbReference type="GO" id="GO:0016491">
    <property type="term" value="F:oxidoreductase activity"/>
    <property type="evidence" value="ECO:0007669"/>
    <property type="project" value="UniProtKB-KW"/>
</dbReference>
<evidence type="ECO:0000313" key="4">
    <source>
        <dbReference type="Proteomes" id="UP000285060"/>
    </source>
</evidence>
<organism evidence="3 4">
    <name type="scientific">Aphanomyces invadans</name>
    <dbReference type="NCBI Taxonomy" id="157072"/>
    <lineage>
        <taxon>Eukaryota</taxon>
        <taxon>Sar</taxon>
        <taxon>Stramenopiles</taxon>
        <taxon>Oomycota</taxon>
        <taxon>Saprolegniomycetes</taxon>
        <taxon>Saprolegniales</taxon>
        <taxon>Verrucalvaceae</taxon>
        <taxon>Aphanomyces</taxon>
    </lineage>
</organism>
<evidence type="ECO:0000313" key="3">
    <source>
        <dbReference type="EMBL" id="RHY28693.1"/>
    </source>
</evidence>
<keyword evidence="2" id="KW-0560">Oxidoreductase</keyword>
<dbReference type="Gene3D" id="3.40.50.720">
    <property type="entry name" value="NAD(P)-binding Rossmann-like Domain"/>
    <property type="match status" value="3"/>
</dbReference>
<dbReference type="InterPro" id="IPR051687">
    <property type="entry name" value="Peroxisomal_Beta-Oxidation"/>
</dbReference>
<keyword evidence="4" id="KW-1185">Reference proteome</keyword>
<dbReference type="AlphaFoldDB" id="A0A3R6ZP28"/>
<comment type="similarity">
    <text evidence="1">Belongs to the short-chain dehydrogenases/reductases (SDR) family.</text>
</comment>